<sequence length="297" mass="32119">MSQERVGFVGLGNMGQAMASNLVQSGYQVTVYNRDAKKAEALVHAGATRADQPGEVARGGKIVLSMVANDEALEAVTLGENGLLESLEPGGIHLSMSTISPALAQKLTKLHAQHQSTYLASPVFGRPEAAAARQLWLAVAGEKAAKERVHAILNTLGQGIFDFGEEPYKANIVKISGNFLIASAMESLGEVFALVEKNDISRRAVIDMFSQTLFASPIYKNYGTKIAERDFNEIGFLLKLGLKDVDLVLDQAKQSQVPMPFASQLHNRFVGEIANGNGERDWMEMTRGIDRDAGLTK</sequence>
<dbReference type="InterPro" id="IPR036291">
    <property type="entry name" value="NAD(P)-bd_dom_sf"/>
</dbReference>
<evidence type="ECO:0000313" key="8">
    <source>
        <dbReference type="Proteomes" id="UP000287352"/>
    </source>
</evidence>
<dbReference type="SUPFAM" id="SSF48179">
    <property type="entry name" value="6-phosphogluconate dehydrogenase C-terminal domain-like"/>
    <property type="match status" value="1"/>
</dbReference>
<dbReference type="Gene3D" id="1.10.1040.10">
    <property type="entry name" value="N-(1-d-carboxylethyl)-l-norvaline Dehydrogenase, domain 2"/>
    <property type="match status" value="1"/>
</dbReference>
<comment type="caution">
    <text evidence="7">The sequence shown here is derived from an EMBL/GenBank/DDBJ whole genome shotgun (WGS) entry which is preliminary data.</text>
</comment>
<feature type="active site" evidence="4">
    <location>
        <position position="174"/>
    </location>
</feature>
<dbReference type="OrthoDB" id="9786703at2"/>
<dbReference type="GO" id="GO:0050661">
    <property type="term" value="F:NADP binding"/>
    <property type="evidence" value="ECO:0007669"/>
    <property type="project" value="InterPro"/>
</dbReference>
<dbReference type="InterPro" id="IPR002204">
    <property type="entry name" value="3-OH-isobutyrate_DH-rel_CS"/>
</dbReference>
<dbReference type="InterPro" id="IPR008927">
    <property type="entry name" value="6-PGluconate_DH-like_C_sf"/>
</dbReference>
<feature type="domain" description="6-phosphogluconate dehydrogenase NADP-binding" evidence="5">
    <location>
        <begin position="5"/>
        <end position="161"/>
    </location>
</feature>
<dbReference type="InterPro" id="IPR015815">
    <property type="entry name" value="HIBADH-related"/>
</dbReference>
<dbReference type="Gene3D" id="3.40.50.720">
    <property type="entry name" value="NAD(P)-binding Rossmann-like Domain"/>
    <property type="match status" value="1"/>
</dbReference>
<dbReference type="PIRSF" id="PIRSF000103">
    <property type="entry name" value="HIBADH"/>
    <property type="match status" value="1"/>
</dbReference>
<feature type="domain" description="3-hydroxyisobutyrate dehydrogenase-like NAD-binding" evidence="6">
    <location>
        <begin position="170"/>
        <end position="287"/>
    </location>
</feature>
<evidence type="ECO:0000313" key="7">
    <source>
        <dbReference type="EMBL" id="GCE14618.1"/>
    </source>
</evidence>
<dbReference type="Pfam" id="PF14833">
    <property type="entry name" value="NAD_binding_11"/>
    <property type="match status" value="1"/>
</dbReference>
<dbReference type="EMBL" id="BIFR01000002">
    <property type="protein sequence ID" value="GCE14618.1"/>
    <property type="molecule type" value="Genomic_DNA"/>
</dbReference>
<protein>
    <submittedName>
        <fullName evidence="7">Dehydrogenase</fullName>
    </submittedName>
</protein>
<keyword evidence="8" id="KW-1185">Reference proteome</keyword>
<comment type="similarity">
    <text evidence="1">Belongs to the HIBADH-related family.</text>
</comment>
<evidence type="ECO:0000256" key="3">
    <source>
        <dbReference type="ARBA" id="ARBA00023027"/>
    </source>
</evidence>
<evidence type="ECO:0000259" key="6">
    <source>
        <dbReference type="Pfam" id="PF14833"/>
    </source>
</evidence>
<accession>A0A402A660</accession>
<dbReference type="InterPro" id="IPR029154">
    <property type="entry name" value="HIBADH-like_NADP-bd"/>
</dbReference>
<keyword evidence="2" id="KW-0560">Oxidoreductase</keyword>
<dbReference type="GO" id="GO:0016491">
    <property type="term" value="F:oxidoreductase activity"/>
    <property type="evidence" value="ECO:0007669"/>
    <property type="project" value="UniProtKB-KW"/>
</dbReference>
<dbReference type="InterPro" id="IPR006115">
    <property type="entry name" value="6PGDH_NADP-bd"/>
</dbReference>
<organism evidence="7 8">
    <name type="scientific">Tengunoibacter tsumagoiensis</name>
    <dbReference type="NCBI Taxonomy" id="2014871"/>
    <lineage>
        <taxon>Bacteria</taxon>
        <taxon>Bacillati</taxon>
        <taxon>Chloroflexota</taxon>
        <taxon>Ktedonobacteria</taxon>
        <taxon>Ktedonobacterales</taxon>
        <taxon>Dictyobacteraceae</taxon>
        <taxon>Tengunoibacter</taxon>
    </lineage>
</organism>
<dbReference type="PANTHER" id="PTHR43580:SF2">
    <property type="entry name" value="CYTOKINE-LIKE NUCLEAR FACTOR N-PAC"/>
    <property type="match status" value="1"/>
</dbReference>
<evidence type="ECO:0000256" key="4">
    <source>
        <dbReference type="PIRSR" id="PIRSR000103-1"/>
    </source>
</evidence>
<dbReference type="GO" id="GO:0051287">
    <property type="term" value="F:NAD binding"/>
    <property type="evidence" value="ECO:0007669"/>
    <property type="project" value="InterPro"/>
</dbReference>
<name>A0A402A660_9CHLR</name>
<gene>
    <name evidence="7" type="ORF">KTT_44770</name>
</gene>
<dbReference type="InterPro" id="IPR051265">
    <property type="entry name" value="HIBADH-related_NP60_sf"/>
</dbReference>
<dbReference type="InterPro" id="IPR013328">
    <property type="entry name" value="6PGD_dom2"/>
</dbReference>
<evidence type="ECO:0000259" key="5">
    <source>
        <dbReference type="Pfam" id="PF03446"/>
    </source>
</evidence>
<keyword evidence="3" id="KW-0520">NAD</keyword>
<evidence type="ECO:0000256" key="1">
    <source>
        <dbReference type="ARBA" id="ARBA00009080"/>
    </source>
</evidence>
<proteinExistence type="inferred from homology"/>
<dbReference type="RefSeq" id="WP_126582171.1">
    <property type="nucleotide sequence ID" value="NZ_BIFR01000002.1"/>
</dbReference>
<dbReference type="Pfam" id="PF03446">
    <property type="entry name" value="NAD_binding_2"/>
    <property type="match status" value="1"/>
</dbReference>
<dbReference type="Proteomes" id="UP000287352">
    <property type="component" value="Unassembled WGS sequence"/>
</dbReference>
<evidence type="ECO:0000256" key="2">
    <source>
        <dbReference type="ARBA" id="ARBA00023002"/>
    </source>
</evidence>
<dbReference type="GO" id="GO:0016054">
    <property type="term" value="P:organic acid catabolic process"/>
    <property type="evidence" value="ECO:0007669"/>
    <property type="project" value="UniProtKB-ARBA"/>
</dbReference>
<dbReference type="AlphaFoldDB" id="A0A402A660"/>
<reference evidence="8" key="1">
    <citation type="submission" date="2018-12" db="EMBL/GenBank/DDBJ databases">
        <title>Tengunoibacter tsumagoiensis gen. nov., sp. nov., Dictyobacter kobayashii sp. nov., D. alpinus sp. nov., and D. joshuensis sp. nov. and description of Dictyobacteraceae fam. nov. within the order Ktedonobacterales isolated from Tengu-no-mugimeshi.</title>
        <authorList>
            <person name="Wang C.M."/>
            <person name="Zheng Y."/>
            <person name="Sakai Y."/>
            <person name="Toyoda A."/>
            <person name="Minakuchi Y."/>
            <person name="Abe K."/>
            <person name="Yokota A."/>
            <person name="Yabe S."/>
        </authorList>
    </citation>
    <scope>NUCLEOTIDE SEQUENCE [LARGE SCALE GENOMIC DNA]</scope>
    <source>
        <strain evidence="8">Uno3</strain>
    </source>
</reference>
<dbReference type="PROSITE" id="PS00895">
    <property type="entry name" value="3_HYDROXYISOBUT_DH"/>
    <property type="match status" value="1"/>
</dbReference>
<dbReference type="SUPFAM" id="SSF51735">
    <property type="entry name" value="NAD(P)-binding Rossmann-fold domains"/>
    <property type="match status" value="1"/>
</dbReference>
<dbReference type="PANTHER" id="PTHR43580">
    <property type="entry name" value="OXIDOREDUCTASE GLYR1-RELATED"/>
    <property type="match status" value="1"/>
</dbReference>